<evidence type="ECO:0000259" key="16">
    <source>
        <dbReference type="PROSITE" id="PS51192"/>
    </source>
</evidence>
<dbReference type="CDD" id="cd18033">
    <property type="entry name" value="DEXDc_FANCM"/>
    <property type="match status" value="1"/>
</dbReference>
<dbReference type="GO" id="GO:0005634">
    <property type="term" value="C:nucleus"/>
    <property type="evidence" value="ECO:0007669"/>
    <property type="project" value="UniProtKB-SubCell"/>
</dbReference>
<dbReference type="GO" id="GO:0016787">
    <property type="term" value="F:hydrolase activity"/>
    <property type="evidence" value="ECO:0007669"/>
    <property type="project" value="UniProtKB-KW"/>
</dbReference>
<keyword evidence="8" id="KW-0347">Helicase</keyword>
<keyword evidence="6" id="KW-0227">DNA damage</keyword>
<dbReference type="AlphaFoldDB" id="A0AA38SIU7"/>
<evidence type="ECO:0000256" key="15">
    <source>
        <dbReference type="SAM" id="MobiDB-lite"/>
    </source>
</evidence>
<reference evidence="18" key="1">
    <citation type="submission" date="2022-07" db="EMBL/GenBank/DDBJ databases">
        <title>Fungi with potential for degradation of polypropylene.</title>
        <authorList>
            <person name="Gostincar C."/>
        </authorList>
    </citation>
    <scope>NUCLEOTIDE SEQUENCE</scope>
    <source>
        <strain evidence="18">EXF-13287</strain>
    </source>
</reference>
<dbReference type="SMART" id="SM00487">
    <property type="entry name" value="DEXDc"/>
    <property type="match status" value="1"/>
</dbReference>
<proteinExistence type="inferred from homology"/>
<evidence type="ECO:0000256" key="12">
    <source>
        <dbReference type="ARBA" id="ARBA00023242"/>
    </source>
</evidence>
<keyword evidence="11" id="KW-0234">DNA repair</keyword>
<keyword evidence="12" id="KW-0539">Nucleus</keyword>
<dbReference type="InterPro" id="IPR006935">
    <property type="entry name" value="Helicase/UvrB_N"/>
</dbReference>
<keyword evidence="5" id="KW-0547">Nucleotide-binding</keyword>
<evidence type="ECO:0000256" key="14">
    <source>
        <dbReference type="RuleBase" id="RU367027"/>
    </source>
</evidence>
<feature type="region of interest" description="Disordered" evidence="15">
    <location>
        <begin position="94"/>
        <end position="118"/>
    </location>
</feature>
<evidence type="ECO:0000256" key="10">
    <source>
        <dbReference type="ARBA" id="ARBA00023125"/>
    </source>
</evidence>
<feature type="compositionally biased region" description="Acidic residues" evidence="15">
    <location>
        <begin position="964"/>
        <end position="980"/>
    </location>
</feature>
<organism evidence="18 19">
    <name type="scientific">Coniochaeta hoffmannii</name>
    <dbReference type="NCBI Taxonomy" id="91930"/>
    <lineage>
        <taxon>Eukaryota</taxon>
        <taxon>Fungi</taxon>
        <taxon>Dikarya</taxon>
        <taxon>Ascomycota</taxon>
        <taxon>Pezizomycotina</taxon>
        <taxon>Sordariomycetes</taxon>
        <taxon>Sordariomycetidae</taxon>
        <taxon>Coniochaetales</taxon>
        <taxon>Coniochaetaceae</taxon>
        <taxon>Coniochaeta</taxon>
    </lineage>
</organism>
<evidence type="ECO:0000256" key="1">
    <source>
        <dbReference type="ARBA" id="ARBA00003813"/>
    </source>
</evidence>
<dbReference type="Pfam" id="PF00271">
    <property type="entry name" value="Helicase_C"/>
    <property type="match status" value="1"/>
</dbReference>
<evidence type="ECO:0000256" key="8">
    <source>
        <dbReference type="ARBA" id="ARBA00022806"/>
    </source>
</evidence>
<dbReference type="GO" id="GO:0043138">
    <property type="term" value="F:3'-5' DNA helicase activity"/>
    <property type="evidence" value="ECO:0007669"/>
    <property type="project" value="InterPro"/>
</dbReference>
<evidence type="ECO:0000256" key="11">
    <source>
        <dbReference type="ARBA" id="ARBA00023204"/>
    </source>
</evidence>
<dbReference type="InterPro" id="IPR003593">
    <property type="entry name" value="AAA+_ATPase"/>
</dbReference>
<comment type="similarity">
    <text evidence="3 14">Belongs to the DEAD box helicase family. DEAH subfamily. FANCM sub-subfamily.</text>
</comment>
<evidence type="ECO:0000256" key="2">
    <source>
        <dbReference type="ARBA" id="ARBA00004123"/>
    </source>
</evidence>
<dbReference type="SMART" id="SM00490">
    <property type="entry name" value="HELICc"/>
    <property type="match status" value="1"/>
</dbReference>
<evidence type="ECO:0000256" key="7">
    <source>
        <dbReference type="ARBA" id="ARBA00022801"/>
    </source>
</evidence>
<comment type="subcellular location">
    <subcellularLocation>
        <location evidence="2 14">Nucleus</location>
    </subcellularLocation>
</comment>
<feature type="compositionally biased region" description="Low complexity" evidence="15">
    <location>
        <begin position="985"/>
        <end position="995"/>
    </location>
</feature>
<dbReference type="GO" id="GO:0045003">
    <property type="term" value="P:double-strand break repair via synthesis-dependent strand annealing"/>
    <property type="evidence" value="ECO:0007669"/>
    <property type="project" value="TreeGrafter"/>
</dbReference>
<dbReference type="EC" id="3.6.4.12" evidence="14"/>
<feature type="compositionally biased region" description="Polar residues" evidence="15">
    <location>
        <begin position="94"/>
        <end position="108"/>
    </location>
</feature>
<dbReference type="GO" id="GO:0000400">
    <property type="term" value="F:four-way junction DNA binding"/>
    <property type="evidence" value="ECO:0007669"/>
    <property type="project" value="TreeGrafter"/>
</dbReference>
<accession>A0AA38SIU7</accession>
<feature type="domain" description="Helicase C-terminal" evidence="17">
    <location>
        <begin position="493"/>
        <end position="653"/>
    </location>
</feature>
<keyword evidence="7 18" id="KW-0378">Hydrolase</keyword>
<feature type="region of interest" description="Disordered" evidence="15">
    <location>
        <begin position="50"/>
        <end position="81"/>
    </location>
</feature>
<feature type="compositionally biased region" description="Acidic residues" evidence="15">
    <location>
        <begin position="1068"/>
        <end position="1082"/>
    </location>
</feature>
<evidence type="ECO:0000256" key="13">
    <source>
        <dbReference type="ARBA" id="ARBA00047995"/>
    </source>
</evidence>
<evidence type="ECO:0000313" key="18">
    <source>
        <dbReference type="EMBL" id="KAJ9161378.1"/>
    </source>
</evidence>
<dbReference type="InterPro" id="IPR039686">
    <property type="entry name" value="FANCM/Mph1-like_ID"/>
</dbReference>
<evidence type="ECO:0000256" key="5">
    <source>
        <dbReference type="ARBA" id="ARBA00022741"/>
    </source>
</evidence>
<dbReference type="Proteomes" id="UP001174691">
    <property type="component" value="Unassembled WGS sequence"/>
</dbReference>
<evidence type="ECO:0000256" key="3">
    <source>
        <dbReference type="ARBA" id="ARBA00009889"/>
    </source>
</evidence>
<dbReference type="EMBL" id="JANBVN010000023">
    <property type="protein sequence ID" value="KAJ9161378.1"/>
    <property type="molecule type" value="Genomic_DNA"/>
</dbReference>
<dbReference type="CDD" id="cd12091">
    <property type="entry name" value="FANCM_ID"/>
    <property type="match status" value="1"/>
</dbReference>
<dbReference type="GO" id="GO:0009378">
    <property type="term" value="F:four-way junction helicase activity"/>
    <property type="evidence" value="ECO:0007669"/>
    <property type="project" value="TreeGrafter"/>
</dbReference>
<dbReference type="SUPFAM" id="SSF52540">
    <property type="entry name" value="P-loop containing nucleoside triphosphate hydrolases"/>
    <property type="match status" value="1"/>
</dbReference>
<evidence type="ECO:0000256" key="9">
    <source>
        <dbReference type="ARBA" id="ARBA00022840"/>
    </source>
</evidence>
<comment type="caution">
    <text evidence="18">The sequence shown here is derived from an EMBL/GenBank/DDBJ whole genome shotgun (WGS) entry which is preliminary data.</text>
</comment>
<feature type="compositionally biased region" description="Basic and acidic residues" evidence="15">
    <location>
        <begin position="677"/>
        <end position="688"/>
    </location>
</feature>
<protein>
    <recommendedName>
        <fullName evidence="14">ATP-dependent DNA helicase</fullName>
        <ecNumber evidence="14">3.6.4.12</ecNumber>
    </recommendedName>
</protein>
<feature type="compositionally biased region" description="Basic residues" evidence="15">
    <location>
        <begin position="693"/>
        <end position="702"/>
    </location>
</feature>
<dbReference type="PANTHER" id="PTHR14025:SF20">
    <property type="entry name" value="FANCONI ANEMIA GROUP M PROTEIN"/>
    <property type="match status" value="1"/>
</dbReference>
<feature type="compositionally biased region" description="Basic residues" evidence="15">
    <location>
        <begin position="931"/>
        <end position="945"/>
    </location>
</feature>
<comment type="subunit">
    <text evidence="4 14">Interacts with the MHF histone-fold complex to form the FANCM-MHF complex.</text>
</comment>
<dbReference type="PANTHER" id="PTHR14025">
    <property type="entry name" value="FANCONI ANEMIA GROUP M FANCM FAMILY MEMBER"/>
    <property type="match status" value="1"/>
</dbReference>
<dbReference type="GO" id="GO:0036297">
    <property type="term" value="P:interstrand cross-link repair"/>
    <property type="evidence" value="ECO:0007669"/>
    <property type="project" value="TreeGrafter"/>
</dbReference>
<dbReference type="PROSITE" id="PS51192">
    <property type="entry name" value="HELICASE_ATP_BIND_1"/>
    <property type="match status" value="1"/>
</dbReference>
<comment type="catalytic activity">
    <reaction evidence="13 14">
        <text>ATP + H2O = ADP + phosphate + H(+)</text>
        <dbReference type="Rhea" id="RHEA:13065"/>
        <dbReference type="ChEBI" id="CHEBI:15377"/>
        <dbReference type="ChEBI" id="CHEBI:15378"/>
        <dbReference type="ChEBI" id="CHEBI:30616"/>
        <dbReference type="ChEBI" id="CHEBI:43474"/>
        <dbReference type="ChEBI" id="CHEBI:456216"/>
        <dbReference type="EC" id="3.6.4.12"/>
    </reaction>
</comment>
<dbReference type="GO" id="GO:0005524">
    <property type="term" value="F:ATP binding"/>
    <property type="evidence" value="ECO:0007669"/>
    <property type="project" value="UniProtKB-UniRule"/>
</dbReference>
<feature type="compositionally biased region" description="Acidic residues" evidence="15">
    <location>
        <begin position="892"/>
        <end position="909"/>
    </location>
</feature>
<dbReference type="InterPro" id="IPR001650">
    <property type="entry name" value="Helicase_C-like"/>
</dbReference>
<dbReference type="InterPro" id="IPR027417">
    <property type="entry name" value="P-loop_NTPase"/>
</dbReference>
<sequence length="1102" mass="122487">MDEYDDDISDGDLMLALEQTRNPSFPPKANIELGRDRTVDFDLDGILSDASDGLEETGHTTVNRSGVTAPASRLPQRPLGPAQSFRQTTLFGHTLQDDNSSQSQTISNRPFRADLSPDPPTHHALNPEALKTWVYPLNLGPIRDYQFSIVKRGLFNNTLVCLPTGLGKTFIAAAIMLNFYRWTRNAKIVFVAPTKPLVSQQVEACLNIAGIPRSETTLLTGETPPVLREGAWESKRLFFMTPQTLMNDLSKGYADPKSVVLLVIDEAHRATGDYAYVKVVEFLRRFNKSFRVIALTATPGSKVEAVQQVLDSLGISHVEARSEESIDIRQYVHSRMEDVISLEPSDEMLRIQELFSKALRPFVNKLSQQNIYWGRDPMSLTTFGLMNARKDWMNGPGRNVPQGLKWSTVSVFTMLQRLAHSIKLLNFHGIQPFYANLRDFRTEVEDKGGKGSKMENQLLKDNNFQEMMGIIERWLKRDDFVGHPKLTYLSDTLLNHFMDAGPGSSTRAIVFSEYRDSAEEIVRVLNTHKPLVSAAVFVGQADSKRSAGMKQKDQIQTIERFKSGGFNVLVATSIGEEGLDIGQVDLIVCYDSSSSPIRMLQRMGRTGRKRAGKIVLLVMKGKEEDKFAGSKDNYAWMQKAVTEGSRFTFRHDLSSRIVPRDIRPEVDKRHVDIPVENTQDKSLPEPKKTAAGLRKKPAKKKFHMPDGAETGFKSVANLLQRPRGAKAAKKPVPAVREQLADVPPVDSVCLDESQATELAVVYKYVPYEGVTSTEIALPDFTKYPHSQRSLRPTVNLEHGAHTKRCVRLFRLLGKSQDLDDRFVQPYGDHDEGEWKRLPVPPFAPDERPRSMSDVLHGEEMQDRGGSGAPARRRKDVPTKKQRKQSVSVFIDSEGDDDDEEEEAESEDEGPDHRPAPPPRGSGLGRAGAHATRGRKGKRGGTRLKRKGDDFEDVGDDCERTSDINDTDGSDSGADLDDFIVGDDQIISSIPSSLPSFQSTALTSRSPQSRLASSTGKRRPPTEDALSAGWTDLTATQDSIGELPDLEELLSRNGGGKAAKRKTSPAAISDEEAPTVEDDDDEDVVRKPVAAKRRRVVADSDDE</sequence>
<evidence type="ECO:0000256" key="6">
    <source>
        <dbReference type="ARBA" id="ARBA00022763"/>
    </source>
</evidence>
<dbReference type="FunFam" id="3.40.50.300:FF:000861">
    <property type="entry name" value="Fanconi anemia, complementation group M"/>
    <property type="match status" value="1"/>
</dbReference>
<keyword evidence="10" id="KW-0238">DNA-binding</keyword>
<feature type="region of interest" description="Disordered" evidence="15">
    <location>
        <begin position="822"/>
        <end position="1084"/>
    </location>
</feature>
<dbReference type="Gene3D" id="3.40.50.300">
    <property type="entry name" value="P-loop containing nucleotide triphosphate hydrolases"/>
    <property type="match status" value="2"/>
</dbReference>
<dbReference type="PROSITE" id="PS51194">
    <property type="entry name" value="HELICASE_CTER"/>
    <property type="match status" value="1"/>
</dbReference>
<dbReference type="CDD" id="cd18801">
    <property type="entry name" value="SF2_C_FANCM_Hef"/>
    <property type="match status" value="1"/>
</dbReference>
<dbReference type="InterPro" id="IPR014001">
    <property type="entry name" value="Helicase_ATP-bd"/>
</dbReference>
<dbReference type="Gene3D" id="1.20.1320.20">
    <property type="entry name" value="hef helicase domain"/>
    <property type="match status" value="1"/>
</dbReference>
<name>A0AA38SIU7_9PEZI</name>
<dbReference type="Pfam" id="PF04851">
    <property type="entry name" value="ResIII"/>
    <property type="match status" value="1"/>
</dbReference>
<keyword evidence="9" id="KW-0067">ATP-binding</keyword>
<feature type="region of interest" description="Disordered" evidence="15">
    <location>
        <begin position="677"/>
        <end position="707"/>
    </location>
</feature>
<comment type="function">
    <text evidence="1 14">ATP-dependent DNA helicase involved in DNA damage repair by homologous recombination and in genome maintenance. Capable of unwinding D-loops. Plays a role in limiting crossover recombinants during mitotic DNA double-strand break (DSB) repair. Component of a FANCM-MHF complex which promotes gene conversion at blocked replication forks, probably by reversal of the stalled fork.</text>
</comment>
<evidence type="ECO:0000313" key="19">
    <source>
        <dbReference type="Proteomes" id="UP001174691"/>
    </source>
</evidence>
<feature type="compositionally biased region" description="Basic residues" evidence="15">
    <location>
        <begin position="870"/>
        <end position="883"/>
    </location>
</feature>
<dbReference type="SMART" id="SM00382">
    <property type="entry name" value="AAA"/>
    <property type="match status" value="1"/>
</dbReference>
<keyword evidence="19" id="KW-1185">Reference proteome</keyword>
<dbReference type="FunFam" id="3.40.50.300:FF:001992">
    <property type="entry name" value="ATP-dependent RNA helicase, putative"/>
    <property type="match status" value="1"/>
</dbReference>
<feature type="compositionally biased region" description="Basic and acidic residues" evidence="15">
    <location>
        <begin position="844"/>
        <end position="862"/>
    </location>
</feature>
<feature type="compositionally biased region" description="Polar residues" evidence="15">
    <location>
        <begin position="996"/>
        <end position="1014"/>
    </location>
</feature>
<feature type="domain" description="Helicase ATP-binding" evidence="16">
    <location>
        <begin position="149"/>
        <end position="317"/>
    </location>
</feature>
<gene>
    <name evidence="18" type="ORF">NKR19_g2317</name>
</gene>
<dbReference type="InterPro" id="IPR044749">
    <property type="entry name" value="FANCM_DEXDc"/>
</dbReference>
<evidence type="ECO:0000259" key="17">
    <source>
        <dbReference type="PROSITE" id="PS51194"/>
    </source>
</evidence>
<feature type="compositionally biased region" description="Basic and acidic residues" evidence="15">
    <location>
        <begin position="822"/>
        <end position="836"/>
    </location>
</feature>
<evidence type="ECO:0000256" key="4">
    <source>
        <dbReference type="ARBA" id="ARBA00011390"/>
    </source>
</evidence>